<keyword evidence="7" id="KW-0418">Kinase</keyword>
<keyword evidence="6 9" id="KW-0812">Transmembrane</keyword>
<evidence type="ECO:0000256" key="7">
    <source>
        <dbReference type="ARBA" id="ARBA00022777"/>
    </source>
</evidence>
<dbReference type="InterPro" id="IPR003594">
    <property type="entry name" value="HATPase_dom"/>
</dbReference>
<dbReference type="InterPro" id="IPR036890">
    <property type="entry name" value="HATPase_C_sf"/>
</dbReference>
<feature type="transmembrane region" description="Helical" evidence="9">
    <location>
        <begin position="16"/>
        <end position="39"/>
    </location>
</feature>
<dbReference type="SUPFAM" id="SSF47384">
    <property type="entry name" value="Homodimeric domain of signal transducing histidine kinase"/>
    <property type="match status" value="1"/>
</dbReference>
<evidence type="ECO:0000256" key="3">
    <source>
        <dbReference type="ARBA" id="ARBA00012438"/>
    </source>
</evidence>
<comment type="subcellular location">
    <subcellularLocation>
        <location evidence="2">Cell membrane</location>
    </subcellularLocation>
</comment>
<evidence type="ECO:0000256" key="8">
    <source>
        <dbReference type="ARBA" id="ARBA00022989"/>
    </source>
</evidence>
<dbReference type="EMBL" id="WEGH01000004">
    <property type="protein sequence ID" value="MQY07997.1"/>
    <property type="molecule type" value="Genomic_DNA"/>
</dbReference>
<dbReference type="InterPro" id="IPR003661">
    <property type="entry name" value="HisK_dim/P_dom"/>
</dbReference>
<dbReference type="EC" id="2.7.13.3" evidence="3"/>
<name>A0A7K0C3E6_9ACTN</name>
<reference evidence="11 12" key="1">
    <citation type="submission" date="2019-10" db="EMBL/GenBank/DDBJ databases">
        <title>Actinomadura rubteroloni sp. nov. and Actinomadura macrotermitis sp. nov., isolated from the gut of fungus growing-termite Macrotermes natalensis.</title>
        <authorList>
            <person name="Benndorf R."/>
            <person name="Martin K."/>
            <person name="Kuefner M."/>
            <person name="De Beer W."/>
            <person name="Kaster A.-K."/>
            <person name="Vollmers J."/>
            <person name="Poulsen M."/>
            <person name="Beemelmanns C."/>
        </authorList>
    </citation>
    <scope>NUCLEOTIDE SEQUENCE [LARGE SCALE GENOMIC DNA]</scope>
    <source>
        <strain evidence="11 12">RB68</strain>
    </source>
</reference>
<keyword evidence="9" id="KW-0472">Membrane</keyword>
<dbReference type="GO" id="GO:0005886">
    <property type="term" value="C:plasma membrane"/>
    <property type="evidence" value="ECO:0007669"/>
    <property type="project" value="UniProtKB-SubCell"/>
</dbReference>
<dbReference type="GO" id="GO:0000155">
    <property type="term" value="F:phosphorelay sensor kinase activity"/>
    <property type="evidence" value="ECO:0007669"/>
    <property type="project" value="InterPro"/>
</dbReference>
<dbReference type="Proteomes" id="UP000487268">
    <property type="component" value="Unassembled WGS sequence"/>
</dbReference>
<dbReference type="Gene3D" id="1.10.287.130">
    <property type="match status" value="1"/>
</dbReference>
<feature type="transmembrane region" description="Helical" evidence="9">
    <location>
        <begin position="138"/>
        <end position="157"/>
    </location>
</feature>
<dbReference type="AlphaFoldDB" id="A0A7K0C3E6"/>
<evidence type="ECO:0000313" key="12">
    <source>
        <dbReference type="Proteomes" id="UP000487268"/>
    </source>
</evidence>
<dbReference type="PANTHER" id="PTHR45436">
    <property type="entry name" value="SENSOR HISTIDINE KINASE YKOH"/>
    <property type="match status" value="1"/>
</dbReference>
<gene>
    <name evidence="11" type="ORF">ACRB68_60990</name>
</gene>
<evidence type="ECO:0000313" key="11">
    <source>
        <dbReference type="EMBL" id="MQY07997.1"/>
    </source>
</evidence>
<dbReference type="SUPFAM" id="SSF55874">
    <property type="entry name" value="ATPase domain of HSP90 chaperone/DNA topoisomerase II/histidine kinase"/>
    <property type="match status" value="1"/>
</dbReference>
<accession>A0A7K0C3E6</accession>
<evidence type="ECO:0000256" key="1">
    <source>
        <dbReference type="ARBA" id="ARBA00000085"/>
    </source>
</evidence>
<keyword evidence="8 9" id="KW-1133">Transmembrane helix</keyword>
<evidence type="ECO:0000256" key="2">
    <source>
        <dbReference type="ARBA" id="ARBA00004236"/>
    </source>
</evidence>
<dbReference type="InterPro" id="IPR005467">
    <property type="entry name" value="His_kinase_dom"/>
</dbReference>
<comment type="caution">
    <text evidence="11">The sequence shown here is derived from an EMBL/GenBank/DDBJ whole genome shotgun (WGS) entry which is preliminary data.</text>
</comment>
<feature type="domain" description="Histidine kinase" evidence="10">
    <location>
        <begin position="182"/>
        <end position="368"/>
    </location>
</feature>
<comment type="catalytic activity">
    <reaction evidence="1">
        <text>ATP + protein L-histidine = ADP + protein N-phospho-L-histidine.</text>
        <dbReference type="EC" id="2.7.13.3"/>
    </reaction>
</comment>
<evidence type="ECO:0000259" key="10">
    <source>
        <dbReference type="PROSITE" id="PS50109"/>
    </source>
</evidence>
<evidence type="ECO:0000256" key="6">
    <source>
        <dbReference type="ARBA" id="ARBA00022692"/>
    </source>
</evidence>
<dbReference type="InterPro" id="IPR036097">
    <property type="entry name" value="HisK_dim/P_sf"/>
</dbReference>
<dbReference type="PANTHER" id="PTHR45436:SF5">
    <property type="entry name" value="SENSOR HISTIDINE KINASE TRCS"/>
    <property type="match status" value="1"/>
</dbReference>
<protein>
    <recommendedName>
        <fullName evidence="3">histidine kinase</fullName>
        <ecNumber evidence="3">2.7.13.3</ecNumber>
    </recommendedName>
</protein>
<dbReference type="PROSITE" id="PS50109">
    <property type="entry name" value="HIS_KIN"/>
    <property type="match status" value="1"/>
</dbReference>
<keyword evidence="12" id="KW-1185">Reference proteome</keyword>
<dbReference type="CDD" id="cd00082">
    <property type="entry name" value="HisKA"/>
    <property type="match status" value="1"/>
</dbReference>
<dbReference type="SMART" id="SM00387">
    <property type="entry name" value="HATPase_c"/>
    <property type="match status" value="1"/>
</dbReference>
<dbReference type="Pfam" id="PF02518">
    <property type="entry name" value="HATPase_c"/>
    <property type="match status" value="1"/>
</dbReference>
<dbReference type="RefSeq" id="WP_153538566.1">
    <property type="nucleotide sequence ID" value="NZ_WEGH01000004.1"/>
</dbReference>
<evidence type="ECO:0000256" key="5">
    <source>
        <dbReference type="ARBA" id="ARBA00022679"/>
    </source>
</evidence>
<dbReference type="OrthoDB" id="5499837at2"/>
<keyword evidence="5" id="KW-0808">Transferase</keyword>
<dbReference type="InterPro" id="IPR050428">
    <property type="entry name" value="TCS_sensor_his_kinase"/>
</dbReference>
<evidence type="ECO:0000256" key="4">
    <source>
        <dbReference type="ARBA" id="ARBA00022553"/>
    </source>
</evidence>
<evidence type="ECO:0000256" key="9">
    <source>
        <dbReference type="SAM" id="Phobius"/>
    </source>
</evidence>
<organism evidence="11 12">
    <name type="scientific">Actinomadura macrotermitis</name>
    <dbReference type="NCBI Taxonomy" id="2585200"/>
    <lineage>
        <taxon>Bacteria</taxon>
        <taxon>Bacillati</taxon>
        <taxon>Actinomycetota</taxon>
        <taxon>Actinomycetes</taxon>
        <taxon>Streptosporangiales</taxon>
        <taxon>Thermomonosporaceae</taxon>
        <taxon>Actinomadura</taxon>
    </lineage>
</organism>
<keyword evidence="4" id="KW-0597">Phosphoprotein</keyword>
<dbReference type="Gene3D" id="3.30.565.10">
    <property type="entry name" value="Histidine kinase-like ATPase, C-terminal domain"/>
    <property type="match status" value="1"/>
</dbReference>
<proteinExistence type="predicted"/>
<sequence length="372" mass="38737">MTTLPPPPVPVPRRRMTAACVGVVALVAVLAALLLSGLVQRLYRDEAMIALEQRTITLLDSGARPASQPGVVAALAPAAGGRRLAGDVPGAAPMPGGPPAGTVEDGQLTLTARTSAAGVLRIAEPYAPVVRRTYDTWGLIWTGVLAAILLSLLAARWTQRAFIRTLAQTGTLVERERAFSEHAAHQLRASVTAMLLGLEAALERSGGNLTAAVRTALRRGHRATASIDDLLALARGRRTRAVLEPRRLLEEVHDTWAAKAQAAGRRLTVRAGAPLPPVVAAHAAVLHILNVLVDNALTHGEGEVTLAAAATGGHVVFSVRDEGRLARPHTHDGTGLALARALAEAEGAPLRTVAGGSTTFALELPAAQPTSR</sequence>